<organism evidence="2 3">
    <name type="scientific">Hypsibius exemplaris</name>
    <name type="common">Freshwater tardigrade</name>
    <dbReference type="NCBI Taxonomy" id="2072580"/>
    <lineage>
        <taxon>Eukaryota</taxon>
        <taxon>Metazoa</taxon>
        <taxon>Ecdysozoa</taxon>
        <taxon>Tardigrada</taxon>
        <taxon>Eutardigrada</taxon>
        <taxon>Parachela</taxon>
        <taxon>Hypsibioidea</taxon>
        <taxon>Hypsibiidae</taxon>
        <taxon>Hypsibius</taxon>
    </lineage>
</organism>
<reference evidence="3" key="1">
    <citation type="submission" date="2017-01" db="EMBL/GenBank/DDBJ databases">
        <title>Comparative genomics of anhydrobiosis in the tardigrade Hypsibius dujardini.</title>
        <authorList>
            <person name="Yoshida Y."/>
            <person name="Koutsovoulos G."/>
            <person name="Laetsch D."/>
            <person name="Stevens L."/>
            <person name="Kumar S."/>
            <person name="Horikawa D."/>
            <person name="Ishino K."/>
            <person name="Komine S."/>
            <person name="Tomita M."/>
            <person name="Blaxter M."/>
            <person name="Arakawa K."/>
        </authorList>
    </citation>
    <scope>NUCLEOTIDE SEQUENCE [LARGE SCALE GENOMIC DNA]</scope>
    <source>
        <strain evidence="3">Z151</strain>
    </source>
</reference>
<dbReference type="EMBL" id="MTYJ01000034">
    <property type="protein sequence ID" value="OQV19957.1"/>
    <property type="molecule type" value="Genomic_DNA"/>
</dbReference>
<name>A0A1W0WXN1_HYPEX</name>
<keyword evidence="1" id="KW-1133">Transmembrane helix</keyword>
<feature type="transmembrane region" description="Helical" evidence="1">
    <location>
        <begin position="142"/>
        <end position="164"/>
    </location>
</feature>
<protein>
    <submittedName>
        <fullName evidence="2">Uncharacterized protein</fullName>
    </submittedName>
</protein>
<dbReference type="AlphaFoldDB" id="A0A1W0WXN1"/>
<dbReference type="Proteomes" id="UP000192578">
    <property type="component" value="Unassembled WGS sequence"/>
</dbReference>
<keyword evidence="1" id="KW-0812">Transmembrane</keyword>
<keyword evidence="3" id="KW-1185">Reference proteome</keyword>
<evidence type="ECO:0000256" key="1">
    <source>
        <dbReference type="SAM" id="Phobius"/>
    </source>
</evidence>
<evidence type="ECO:0000313" key="2">
    <source>
        <dbReference type="EMBL" id="OQV19957.1"/>
    </source>
</evidence>
<sequence>MDPMSHRLARHMTVLFFSELEGNTSVLLQETLGTPTALMTRQGFEIHGNLMVAKCPITLRAVTDIKRSKTSHIFTKKDFPYRDLFDREYLVLLKHGFLKHLHTMSYQKHEDHRQEKLEQCTPKQFTPKFTGKKAIAWRNMSFLYWFLAGSFLILSCCLFAERIIDAHSVYGQCIGLWFQVSSFAVNG</sequence>
<accession>A0A1W0WXN1</accession>
<comment type="caution">
    <text evidence="2">The sequence shown here is derived from an EMBL/GenBank/DDBJ whole genome shotgun (WGS) entry which is preliminary data.</text>
</comment>
<keyword evidence="1" id="KW-0472">Membrane</keyword>
<evidence type="ECO:0000313" key="3">
    <source>
        <dbReference type="Proteomes" id="UP000192578"/>
    </source>
</evidence>
<gene>
    <name evidence="2" type="ORF">BV898_05962</name>
</gene>
<proteinExistence type="predicted"/>